<evidence type="ECO:0000313" key="2">
    <source>
        <dbReference type="Proteomes" id="UP000744676"/>
    </source>
</evidence>
<dbReference type="EMBL" id="QVQA01000008">
    <property type="protein sequence ID" value="KAF5101926.1"/>
    <property type="molecule type" value="Genomic_DNA"/>
</dbReference>
<evidence type="ECO:0000313" key="1">
    <source>
        <dbReference type="EMBL" id="KAF5101926.1"/>
    </source>
</evidence>
<keyword evidence="2" id="KW-1185">Reference proteome</keyword>
<comment type="caution">
    <text evidence="1">The sequence shown here is derived from an EMBL/GenBank/DDBJ whole genome shotgun (WGS) entry which is preliminary data.</text>
</comment>
<reference evidence="1 2" key="1">
    <citation type="journal article" date="2020" name="Front. Microbiol.">
        <title>Phenotypic and Genetic Characterization of the Cheese Ripening Yeast Geotrichum candidum.</title>
        <authorList>
            <person name="Perkins V."/>
            <person name="Vignola S."/>
            <person name="Lessard M.H."/>
            <person name="Plante P.L."/>
            <person name="Corbeil J."/>
            <person name="Dugat-Bony E."/>
            <person name="Frenette M."/>
            <person name="Labrie S."/>
        </authorList>
    </citation>
    <scope>NUCLEOTIDE SEQUENCE [LARGE SCALE GENOMIC DNA]</scope>
    <source>
        <strain evidence="1 2">LMA-1147</strain>
    </source>
</reference>
<gene>
    <name evidence="1" type="ORF">D0Z00_000581</name>
</gene>
<dbReference type="Proteomes" id="UP000744676">
    <property type="component" value="Unassembled WGS sequence"/>
</dbReference>
<organism evidence="1 2">
    <name type="scientific">Geotrichum galactomycetum</name>
    <dbReference type="NCBI Taxonomy" id="27317"/>
    <lineage>
        <taxon>Eukaryota</taxon>
        <taxon>Fungi</taxon>
        <taxon>Dikarya</taxon>
        <taxon>Ascomycota</taxon>
        <taxon>Saccharomycotina</taxon>
        <taxon>Dipodascomycetes</taxon>
        <taxon>Dipodascales</taxon>
        <taxon>Dipodascaceae</taxon>
        <taxon>Geotrichum</taxon>
    </lineage>
</organism>
<sequence length="615" mass="68859">MALSDIEKWQDAFVNYSVPEIFQLNTQLRTHVTAKKQELRDLVGNRYRDMLKTADIIMEMNDVVGKEDESLSELCTSHRYSAWATHGQNVKMFRKSSGRVDAVEGLLVRIVSFVKRHGRAIRKSQNYVLVARSIWLARVLLDQLNGDTTSLNIRKQQQLKADVDHVESVFSKAIEDLLLKGEETESIISYNNLFLAYCILNKVSAEQALQSMLTVRLDDAKGVDYANILIHSLSSFASGSVGDIKPISDEYKTWVKSVSTIQSHVEEVSKMKALLSGKYPSLSSDDSDIGKKRTSTTDSVDDDDEDDYESAEFWRRTEKKLISTNHSVFSQHITKSLTNVHSELLTKITTLAETNIDNKVSAFVLLIRAVLLLDAHFRKLGTAQDAVAVESLLVSVYERLGDSIAKDLDAIDIDLYKSEEEERGPSLYISDYLTKLVKHLTNVLGDDELLWSNAKLTGLLRERVGHGIIEELKRVDKSLRANKGQDVNLQVAADTVVTEPKLDAAEESPVESAQPESEKQQDENSNENAAEPVNSDVTTTKEPVSESELSESTDEKSPIKKESIAEGNPPAPLLTDYKYVSLLLGVTDPYFDETNDKSLVEIVKRTRILYLPLVL</sequence>
<proteinExistence type="predicted"/>
<accession>A0ACB6V9E1</accession>
<protein>
    <submittedName>
        <fullName evidence="1">Uncharacterized protein</fullName>
    </submittedName>
</protein>
<name>A0ACB6V9E1_9ASCO</name>